<dbReference type="EMBL" id="KB445638">
    <property type="protein sequence ID" value="EMD68176.1"/>
    <property type="molecule type" value="Genomic_DNA"/>
</dbReference>
<gene>
    <name evidence="2" type="ORF">COCSADRAFT_349532</name>
</gene>
<name>M2TG00_COCSN</name>
<protein>
    <submittedName>
        <fullName evidence="2">Uncharacterized protein</fullName>
    </submittedName>
</protein>
<feature type="region of interest" description="Disordered" evidence="1">
    <location>
        <begin position="1"/>
        <end position="38"/>
    </location>
</feature>
<dbReference type="OrthoDB" id="10600117at2759"/>
<feature type="compositionally biased region" description="Gly residues" evidence="1">
    <location>
        <begin position="251"/>
        <end position="261"/>
    </location>
</feature>
<keyword evidence="3" id="KW-1185">Reference proteome</keyword>
<evidence type="ECO:0000313" key="3">
    <source>
        <dbReference type="Proteomes" id="UP000016934"/>
    </source>
</evidence>
<feature type="region of interest" description="Disordered" evidence="1">
    <location>
        <begin position="53"/>
        <end position="263"/>
    </location>
</feature>
<reference evidence="3" key="2">
    <citation type="journal article" date="2013" name="PLoS Genet.">
        <title>Comparative genome structure, secondary metabolite, and effector coding capacity across Cochliobolus pathogens.</title>
        <authorList>
            <person name="Condon B.J."/>
            <person name="Leng Y."/>
            <person name="Wu D."/>
            <person name="Bushley K.E."/>
            <person name="Ohm R.A."/>
            <person name="Otillar R."/>
            <person name="Martin J."/>
            <person name="Schackwitz W."/>
            <person name="Grimwood J."/>
            <person name="MohdZainudin N."/>
            <person name="Xue C."/>
            <person name="Wang R."/>
            <person name="Manning V.A."/>
            <person name="Dhillon B."/>
            <person name="Tu Z.J."/>
            <person name="Steffenson B.J."/>
            <person name="Salamov A."/>
            <person name="Sun H."/>
            <person name="Lowry S."/>
            <person name="LaButti K."/>
            <person name="Han J."/>
            <person name="Copeland A."/>
            <person name="Lindquist E."/>
            <person name="Barry K."/>
            <person name="Schmutz J."/>
            <person name="Baker S.E."/>
            <person name="Ciuffetti L.M."/>
            <person name="Grigoriev I.V."/>
            <person name="Zhong S."/>
            <person name="Turgeon B.G."/>
        </authorList>
    </citation>
    <scope>NUCLEOTIDE SEQUENCE [LARGE SCALE GENOMIC DNA]</scope>
    <source>
        <strain evidence="3">ND90Pr / ATCC 201652</strain>
    </source>
</reference>
<evidence type="ECO:0000313" key="2">
    <source>
        <dbReference type="EMBL" id="EMD68176.1"/>
    </source>
</evidence>
<dbReference type="GeneID" id="19137963"/>
<dbReference type="AlphaFoldDB" id="M2TG00"/>
<feature type="compositionally biased region" description="Gly residues" evidence="1">
    <location>
        <begin position="166"/>
        <end position="176"/>
    </location>
</feature>
<proteinExistence type="predicted"/>
<organism evidence="2 3">
    <name type="scientific">Cochliobolus sativus (strain ND90Pr / ATCC 201652)</name>
    <name type="common">Common root rot and spot blotch fungus</name>
    <name type="synonym">Bipolaris sorokiniana</name>
    <dbReference type="NCBI Taxonomy" id="665912"/>
    <lineage>
        <taxon>Eukaryota</taxon>
        <taxon>Fungi</taxon>
        <taxon>Dikarya</taxon>
        <taxon>Ascomycota</taxon>
        <taxon>Pezizomycotina</taxon>
        <taxon>Dothideomycetes</taxon>
        <taxon>Pleosporomycetidae</taxon>
        <taxon>Pleosporales</taxon>
        <taxon>Pleosporineae</taxon>
        <taxon>Pleosporaceae</taxon>
        <taxon>Bipolaris</taxon>
    </lineage>
</organism>
<dbReference type="KEGG" id="bsc:COCSADRAFT_349532"/>
<feature type="compositionally biased region" description="Polar residues" evidence="1">
    <location>
        <begin position="8"/>
        <end position="18"/>
    </location>
</feature>
<accession>M2TG00</accession>
<evidence type="ECO:0000256" key="1">
    <source>
        <dbReference type="SAM" id="MobiDB-lite"/>
    </source>
</evidence>
<dbReference type="RefSeq" id="XP_007695854.1">
    <property type="nucleotide sequence ID" value="XM_007697664.1"/>
</dbReference>
<reference evidence="2 3" key="1">
    <citation type="journal article" date="2012" name="PLoS Pathog.">
        <title>Diverse lifestyles and strategies of plant pathogenesis encoded in the genomes of eighteen Dothideomycetes fungi.</title>
        <authorList>
            <person name="Ohm R.A."/>
            <person name="Feau N."/>
            <person name="Henrissat B."/>
            <person name="Schoch C.L."/>
            <person name="Horwitz B.A."/>
            <person name="Barry K.W."/>
            <person name="Condon B.J."/>
            <person name="Copeland A.C."/>
            <person name="Dhillon B."/>
            <person name="Glaser F."/>
            <person name="Hesse C.N."/>
            <person name="Kosti I."/>
            <person name="LaButti K."/>
            <person name="Lindquist E.A."/>
            <person name="Lucas S."/>
            <person name="Salamov A.A."/>
            <person name="Bradshaw R.E."/>
            <person name="Ciuffetti L."/>
            <person name="Hamelin R.C."/>
            <person name="Kema G.H.J."/>
            <person name="Lawrence C."/>
            <person name="Scott J.A."/>
            <person name="Spatafora J.W."/>
            <person name="Turgeon B.G."/>
            <person name="de Wit P.J.G.M."/>
            <person name="Zhong S."/>
            <person name="Goodwin S.B."/>
            <person name="Grigoriev I.V."/>
        </authorList>
    </citation>
    <scope>NUCLEOTIDE SEQUENCE [LARGE SCALE GENOMIC DNA]</scope>
    <source>
        <strain evidence="3">ND90Pr / ATCC 201652</strain>
    </source>
</reference>
<feature type="compositionally biased region" description="Pro residues" evidence="1">
    <location>
        <begin position="215"/>
        <end position="226"/>
    </location>
</feature>
<feature type="compositionally biased region" description="Low complexity" evidence="1">
    <location>
        <begin position="53"/>
        <end position="81"/>
    </location>
</feature>
<dbReference type="Proteomes" id="UP000016934">
    <property type="component" value="Unassembled WGS sequence"/>
</dbReference>
<sequence>MDGGQAGKQASKQASKQTRPFVCGRHRTDRHTDRHEREVEMMVRVSVCAAGAGTGAGAEAAASASKQAEGSGSRRLQQPLKGGPGLGWGKQQLAVVRGGSGWAESTTLDEARRKRVRRTRGELQERWTWLVRGTGSPVQPDSPGPKGSALEGPHAFPTADFCRHSTGGGIAEGTGTGDHARAPCEDGNDMPAPHLAVHMPPGRQMGHGAGCCPHPAIPSHPIPSHPAPARDKHHAQPASGAPAPAREPGQTGDGGGGGGGRRVSRGAEEFLEAQLRPHCASGRARALAMGNGQWVRLLLAPMVGSSDEIIGIAWPVVYMCTPHIPPPADILCHRIRRILCAAATGPPPTSKKKGGVWASRQRPSALEPSLRHCTPAGHAATRIRPASLIQLRFYAHCYILLYLHDDDPGCRQHSNCKRTSRAARLADDDDDAARFVPLRSRPGTLPAPPSFAAPATHRTHIPAPSACPLAMPSPTYFVLTYSRALLAGCIYMVQSVIAPPPPSNQPWHLLPVLQTPTVS</sequence>
<dbReference type="HOGENOM" id="CLU_524781_0_0_1"/>